<dbReference type="GO" id="GO:0003724">
    <property type="term" value="F:RNA helicase activity"/>
    <property type="evidence" value="ECO:0007669"/>
    <property type="project" value="UniProtKB-EC"/>
</dbReference>
<dbReference type="PROSITE" id="PS51192">
    <property type="entry name" value="HELICASE_ATP_BIND_1"/>
    <property type="match status" value="1"/>
</dbReference>
<dbReference type="SUPFAM" id="SSF52540">
    <property type="entry name" value="P-loop containing nucleoside triphosphate hydrolases"/>
    <property type="match status" value="1"/>
</dbReference>
<comment type="domain">
    <text evidence="5">The Q motif is unique to and characteristic of the DEAD box family of RNA helicases and controls ATP binding and hydrolysis.</text>
</comment>
<evidence type="ECO:0000256" key="2">
    <source>
        <dbReference type="ARBA" id="ARBA00022801"/>
    </source>
</evidence>
<dbReference type="STRING" id="31246.A0A183NVL2"/>
<dbReference type="EC" id="3.6.4.13" evidence="5"/>
<evidence type="ECO:0000256" key="1">
    <source>
        <dbReference type="ARBA" id="ARBA00022741"/>
    </source>
</evidence>
<dbReference type="GO" id="GO:0016787">
    <property type="term" value="F:hydrolase activity"/>
    <property type="evidence" value="ECO:0007669"/>
    <property type="project" value="UniProtKB-KW"/>
</dbReference>
<dbReference type="InterPro" id="IPR014001">
    <property type="entry name" value="Helicase_ATP-bd"/>
</dbReference>
<gene>
    <name evidence="6" type="ORF">SMTD_LOCUS6148</name>
</gene>
<keyword evidence="1 4" id="KW-0547">Nucleotide-binding</keyword>
<dbReference type="Proteomes" id="UP000269396">
    <property type="component" value="Unassembled WGS sequence"/>
</dbReference>
<dbReference type="Pfam" id="PF00270">
    <property type="entry name" value="DEAD"/>
    <property type="match status" value="1"/>
</dbReference>
<sequence>MNRDTATKDSVIGGFTVINEKTKSKVQNVQEVLPFWITKPELFSSDLKQSLSVNDVAKLGQLNTNFSTDESYSAKVDIVIATPGRLVDHLYNTPGFSMERLRILVIDEADRVIVEEKQNWYHTLEDVLYYYTSSISQNSWSNVSVRKRSRPIPTVGYHYDRSVDITLQKILVSATLTHDPEPLKQFNLHFPILFTSNRIHHNKNNLDAVLNDHENEETNSSEIKKQVKNDENREIPNVISQLKSSENHTTTGVGQFLIPESLEEFLVTAKPDIRVLFLVYLVRQKHKKRILCFANTVDCAKRLNILLASFQGIKSKFLSSHLHPDKRQRILNLFSVGLCQVSEVIAIGNCFLCGKFITRLYI</sequence>
<evidence type="ECO:0000313" key="6">
    <source>
        <dbReference type="EMBL" id="VDP32432.1"/>
    </source>
</evidence>
<dbReference type="PANTHER" id="PTHR24031">
    <property type="entry name" value="RNA HELICASE"/>
    <property type="match status" value="1"/>
</dbReference>
<dbReference type="InterPro" id="IPR000629">
    <property type="entry name" value="RNA-helicase_DEAD-box_CS"/>
</dbReference>
<dbReference type="GO" id="GO:0005524">
    <property type="term" value="F:ATP binding"/>
    <property type="evidence" value="ECO:0007669"/>
    <property type="project" value="UniProtKB-UniRule"/>
</dbReference>
<evidence type="ECO:0000256" key="5">
    <source>
        <dbReference type="RuleBase" id="RU365068"/>
    </source>
</evidence>
<dbReference type="InterPro" id="IPR027417">
    <property type="entry name" value="P-loop_NTPase"/>
</dbReference>
<protein>
    <recommendedName>
        <fullName evidence="5">ATP-dependent RNA helicase</fullName>
        <ecNumber evidence="5">3.6.4.13</ecNumber>
    </recommendedName>
</protein>
<dbReference type="PROSITE" id="PS00039">
    <property type="entry name" value="DEAD_ATP_HELICASE"/>
    <property type="match status" value="1"/>
</dbReference>
<proteinExistence type="inferred from homology"/>
<keyword evidence="5" id="KW-0694">RNA-binding</keyword>
<comment type="function">
    <text evidence="5">RNA helicase.</text>
</comment>
<keyword evidence="3 4" id="KW-0067">ATP-binding</keyword>
<keyword evidence="4" id="KW-0347">Helicase</keyword>
<comment type="similarity">
    <text evidence="4">Belongs to the DEAD box helicase family.</text>
</comment>
<comment type="catalytic activity">
    <reaction evidence="5">
        <text>ATP + H2O = ADP + phosphate + H(+)</text>
        <dbReference type="Rhea" id="RHEA:13065"/>
        <dbReference type="ChEBI" id="CHEBI:15377"/>
        <dbReference type="ChEBI" id="CHEBI:15378"/>
        <dbReference type="ChEBI" id="CHEBI:30616"/>
        <dbReference type="ChEBI" id="CHEBI:43474"/>
        <dbReference type="ChEBI" id="CHEBI:456216"/>
        <dbReference type="EC" id="3.6.4.13"/>
    </reaction>
</comment>
<evidence type="ECO:0000256" key="4">
    <source>
        <dbReference type="RuleBase" id="RU000492"/>
    </source>
</evidence>
<evidence type="ECO:0000256" key="3">
    <source>
        <dbReference type="ARBA" id="ARBA00022840"/>
    </source>
</evidence>
<keyword evidence="7" id="KW-1185">Reference proteome</keyword>
<dbReference type="EMBL" id="UZAL01027419">
    <property type="protein sequence ID" value="VDP32432.1"/>
    <property type="molecule type" value="Genomic_DNA"/>
</dbReference>
<dbReference type="AlphaFoldDB" id="A0A183NVL2"/>
<dbReference type="InterPro" id="IPR011545">
    <property type="entry name" value="DEAD/DEAH_box_helicase_dom"/>
</dbReference>
<reference evidence="6 7" key="1">
    <citation type="submission" date="2018-11" db="EMBL/GenBank/DDBJ databases">
        <authorList>
            <consortium name="Pathogen Informatics"/>
        </authorList>
    </citation>
    <scope>NUCLEOTIDE SEQUENCE [LARGE SCALE GENOMIC DNA]</scope>
    <source>
        <strain>Denwood</strain>
        <strain evidence="7">Zambia</strain>
    </source>
</reference>
<dbReference type="Gene3D" id="3.40.50.300">
    <property type="entry name" value="P-loop containing nucleotide triphosphate hydrolases"/>
    <property type="match status" value="2"/>
</dbReference>
<name>A0A183NVL2_9TREM</name>
<keyword evidence="2 4" id="KW-0378">Hydrolase</keyword>
<accession>A0A183NVL2</accession>
<organism evidence="6 7">
    <name type="scientific">Schistosoma mattheei</name>
    <dbReference type="NCBI Taxonomy" id="31246"/>
    <lineage>
        <taxon>Eukaryota</taxon>
        <taxon>Metazoa</taxon>
        <taxon>Spiralia</taxon>
        <taxon>Lophotrochozoa</taxon>
        <taxon>Platyhelminthes</taxon>
        <taxon>Trematoda</taxon>
        <taxon>Digenea</taxon>
        <taxon>Strigeidida</taxon>
        <taxon>Schistosomatoidea</taxon>
        <taxon>Schistosomatidae</taxon>
        <taxon>Schistosoma</taxon>
    </lineage>
</organism>
<evidence type="ECO:0000313" key="7">
    <source>
        <dbReference type="Proteomes" id="UP000269396"/>
    </source>
</evidence>
<dbReference type="GO" id="GO:0003723">
    <property type="term" value="F:RNA binding"/>
    <property type="evidence" value="ECO:0007669"/>
    <property type="project" value="UniProtKB-UniRule"/>
</dbReference>